<feature type="chain" id="PRO_5004207314" evidence="1">
    <location>
        <begin position="21"/>
        <end position="323"/>
    </location>
</feature>
<reference evidence="3 4" key="1">
    <citation type="journal article" date="2010" name="J. Bacteriol.">
        <title>Genome sequences of Oceanicola granulosus HTCC2516(T) and Oceanicola batsensis HTCC2597(TDelta).</title>
        <authorList>
            <person name="Thrash J.C."/>
            <person name="Cho J.C."/>
            <person name="Vergin K.L."/>
            <person name="Giovannoni S.J."/>
        </authorList>
    </citation>
    <scope>NUCLEOTIDE SEQUENCE [LARGE SCALE GENOMIC DNA]</scope>
    <source>
        <strain evidence="4">ATCC BAA-861 / DSM 15982 / KCTC 12143 / HTCC2516</strain>
    </source>
</reference>
<dbReference type="Proteomes" id="UP000003635">
    <property type="component" value="Unassembled WGS sequence"/>
</dbReference>
<evidence type="ECO:0000313" key="4">
    <source>
        <dbReference type="Proteomes" id="UP000003635"/>
    </source>
</evidence>
<protein>
    <submittedName>
        <fullName evidence="3">Putative sulfonate ABC transporter, periplasmic sulfonate-binding protein</fullName>
    </submittedName>
</protein>
<comment type="caution">
    <text evidence="3">The sequence shown here is derived from an EMBL/GenBank/DDBJ whole genome shotgun (WGS) entry which is preliminary data.</text>
</comment>
<dbReference type="InterPro" id="IPR015168">
    <property type="entry name" value="SsuA/THI5"/>
</dbReference>
<proteinExistence type="predicted"/>
<accession>Q2CI90</accession>
<dbReference type="STRING" id="314256.OG2516_07822"/>
<dbReference type="EMBL" id="AAOT01000004">
    <property type="protein sequence ID" value="EAR52368.1"/>
    <property type="molecule type" value="Genomic_DNA"/>
</dbReference>
<dbReference type="HOGENOM" id="CLU_074574_0_0_5"/>
<sequence length="323" mass="34578">MIHVIKWAAGLTFLSTVAAAQDLPEVEVGVLSYGTAQWEMKVIQDHGLDEAHGVELVLRDLGSEQAGDVALQTGDVDIILTDFIWVSIQRNEGRGITLVPHSRAVGGLMVPPGSSIAGVDDLPGRTIGIAGGPVDKSWIILQAYYAQRHDDPLADAVEARFGAPPLVNELLASGELDASLNFWHWNARAKAAGMSEVISVADMLGALGISEQAPLLGWAFTDETAATKPEALRGFLDASFAAKRLLLEDDEVWEGLREVMRASGDDALFAQLRDDYRAGIIASFEPAIVEAAGQTFEIMAEFGGADLVGETPTMAEGTFWTDY</sequence>
<evidence type="ECO:0000313" key="3">
    <source>
        <dbReference type="EMBL" id="EAR52368.1"/>
    </source>
</evidence>
<dbReference type="Gene3D" id="3.40.190.10">
    <property type="entry name" value="Periplasmic binding protein-like II"/>
    <property type="match status" value="2"/>
</dbReference>
<dbReference type="PANTHER" id="PTHR30024">
    <property type="entry name" value="ALIPHATIC SULFONATES-BINDING PROTEIN-RELATED"/>
    <property type="match status" value="1"/>
</dbReference>
<evidence type="ECO:0000256" key="1">
    <source>
        <dbReference type="SAM" id="SignalP"/>
    </source>
</evidence>
<dbReference type="RefSeq" id="WP_007255089.1">
    <property type="nucleotide sequence ID" value="NZ_CH724107.1"/>
</dbReference>
<dbReference type="SUPFAM" id="SSF53850">
    <property type="entry name" value="Periplasmic binding protein-like II"/>
    <property type="match status" value="1"/>
</dbReference>
<dbReference type="OrthoDB" id="5621714at2"/>
<dbReference type="eggNOG" id="COG0715">
    <property type="taxonomic scope" value="Bacteria"/>
</dbReference>
<keyword evidence="4" id="KW-1185">Reference proteome</keyword>
<dbReference type="Pfam" id="PF09084">
    <property type="entry name" value="NMT1"/>
    <property type="match status" value="1"/>
</dbReference>
<organism evidence="3 4">
    <name type="scientific">Oceanicola granulosus (strain ATCC BAA-861 / DSM 15982 / KCTC 12143 / HTCC2516)</name>
    <dbReference type="NCBI Taxonomy" id="314256"/>
    <lineage>
        <taxon>Bacteria</taxon>
        <taxon>Pseudomonadati</taxon>
        <taxon>Pseudomonadota</taxon>
        <taxon>Alphaproteobacteria</taxon>
        <taxon>Rhodobacterales</taxon>
        <taxon>Roseobacteraceae</taxon>
        <taxon>Oceanicola</taxon>
    </lineage>
</organism>
<keyword evidence="1" id="KW-0732">Signal</keyword>
<name>Q2CI90_OCEGH</name>
<dbReference type="PANTHER" id="PTHR30024:SF48">
    <property type="entry name" value="ABC TRANSPORTER SUBSTRATE-BINDING PROTEIN"/>
    <property type="match status" value="1"/>
</dbReference>
<feature type="domain" description="SsuA/THI5-like" evidence="2">
    <location>
        <begin position="50"/>
        <end position="242"/>
    </location>
</feature>
<dbReference type="AlphaFoldDB" id="Q2CI90"/>
<gene>
    <name evidence="3" type="ORF">OG2516_07822</name>
</gene>
<feature type="signal peptide" evidence="1">
    <location>
        <begin position="1"/>
        <end position="20"/>
    </location>
</feature>
<evidence type="ECO:0000259" key="2">
    <source>
        <dbReference type="Pfam" id="PF09084"/>
    </source>
</evidence>